<dbReference type="AlphaFoldDB" id="A0AA48H3I5"/>
<dbReference type="GO" id="GO:0042918">
    <property type="term" value="P:alkanesulfonate transmembrane transport"/>
    <property type="evidence" value="ECO:0007669"/>
    <property type="project" value="TreeGrafter"/>
</dbReference>
<evidence type="ECO:0000256" key="2">
    <source>
        <dbReference type="ARBA" id="ARBA00010742"/>
    </source>
</evidence>
<dbReference type="PANTHER" id="PTHR30024">
    <property type="entry name" value="ALIPHATIC SULFONATES-BINDING PROTEIN-RELATED"/>
    <property type="match status" value="1"/>
</dbReference>
<dbReference type="SUPFAM" id="SSF53850">
    <property type="entry name" value="Periplasmic binding protein-like II"/>
    <property type="match status" value="1"/>
</dbReference>
<dbReference type="EMBL" id="AP027081">
    <property type="protein sequence ID" value="BDU76801.1"/>
    <property type="molecule type" value="Genomic_DNA"/>
</dbReference>
<dbReference type="InterPro" id="IPR015168">
    <property type="entry name" value="SsuA/THI5"/>
</dbReference>
<evidence type="ECO:0000256" key="3">
    <source>
        <dbReference type="ARBA" id="ARBA00022729"/>
    </source>
</evidence>
<gene>
    <name evidence="5" type="ORF">METESE_17590</name>
</gene>
<keyword evidence="6" id="KW-1185">Reference proteome</keyword>
<dbReference type="CDD" id="cd01008">
    <property type="entry name" value="PBP2_NrtA_SsuA_CpmA_like"/>
    <property type="match status" value="1"/>
</dbReference>
<proteinExistence type="inferred from homology"/>
<keyword evidence="3" id="KW-0732">Signal</keyword>
<dbReference type="PANTHER" id="PTHR30024:SF47">
    <property type="entry name" value="TAURINE-BINDING PERIPLASMIC PROTEIN"/>
    <property type="match status" value="1"/>
</dbReference>
<name>A0AA48H3I5_9BACT</name>
<evidence type="ECO:0000259" key="4">
    <source>
        <dbReference type="Pfam" id="PF09084"/>
    </source>
</evidence>
<organism evidence="5 6">
    <name type="scientific">Mesoterricola sediminis</name>
    <dbReference type="NCBI Taxonomy" id="2927980"/>
    <lineage>
        <taxon>Bacteria</taxon>
        <taxon>Pseudomonadati</taxon>
        <taxon>Acidobacteriota</taxon>
        <taxon>Holophagae</taxon>
        <taxon>Holophagales</taxon>
        <taxon>Holophagaceae</taxon>
        <taxon>Mesoterricola</taxon>
    </lineage>
</organism>
<feature type="domain" description="SsuA/THI5-like" evidence="4">
    <location>
        <begin position="38"/>
        <end position="250"/>
    </location>
</feature>
<accession>A0AA48H3I5</accession>
<comment type="subcellular location">
    <subcellularLocation>
        <location evidence="1">Periplasm</location>
    </subcellularLocation>
</comment>
<evidence type="ECO:0000256" key="1">
    <source>
        <dbReference type="ARBA" id="ARBA00004418"/>
    </source>
</evidence>
<dbReference type="KEGG" id="msea:METESE_17590"/>
<sequence>MRKLTVLAALLPCLLGCGSRGLGPRTAAPRIQVACTVQPQSALVHVALARGYFAAEGLEVRPTLHGFGKAALQDMLEGRAQFATVAETPIMFSALKGDDLQVVAGVEASTLNNAIIARRSAGVAVPAALRGKRVAFTPGTTSEFFLDSILTTLGLTRRDLVAVPCRPEDMQDALVSRRVDAASCWNYPLAGIRRALGTDAFLIQDREIYTEIFTLVAPRSFINANPGVVRRFLRALLRAEKDVARDPAGAQAVVSRASGAPLELVKEVWGAFDHRLGLDQGLLVALEDETRWAMKNGLVPGGPMPDYRKLLYPDGLRAVAPTAVKL</sequence>
<comment type="similarity">
    <text evidence="2">Belongs to the bacterial solute-binding protein SsuA/TauA family.</text>
</comment>
<evidence type="ECO:0000313" key="6">
    <source>
        <dbReference type="Proteomes" id="UP001228113"/>
    </source>
</evidence>
<dbReference type="Gene3D" id="3.40.190.10">
    <property type="entry name" value="Periplasmic binding protein-like II"/>
    <property type="match status" value="2"/>
</dbReference>
<dbReference type="GO" id="GO:0042597">
    <property type="term" value="C:periplasmic space"/>
    <property type="evidence" value="ECO:0007669"/>
    <property type="project" value="UniProtKB-SubCell"/>
</dbReference>
<dbReference type="Proteomes" id="UP001228113">
    <property type="component" value="Chromosome"/>
</dbReference>
<evidence type="ECO:0000313" key="5">
    <source>
        <dbReference type="EMBL" id="BDU76801.1"/>
    </source>
</evidence>
<dbReference type="Pfam" id="PF09084">
    <property type="entry name" value="NMT1"/>
    <property type="match status" value="1"/>
</dbReference>
<dbReference type="RefSeq" id="WP_316411524.1">
    <property type="nucleotide sequence ID" value="NZ_AP027081.1"/>
</dbReference>
<reference evidence="5" key="1">
    <citation type="journal article" date="2023" name="Int. J. Syst. Evol. Microbiol.">
        <title>Mesoterricola silvestris gen. nov., sp. nov., Mesoterricola sediminis sp. nov., Geothrix oryzae sp. nov., Geothrix edaphica sp. nov., Geothrix rubra sp. nov., and Geothrix limicola sp. nov., six novel members of Acidobacteriota isolated from soils.</title>
        <authorList>
            <person name="Itoh H."/>
            <person name="Sugisawa Y."/>
            <person name="Mise K."/>
            <person name="Xu Z."/>
            <person name="Kuniyasu M."/>
            <person name="Ushijima N."/>
            <person name="Kawano K."/>
            <person name="Kobayashi E."/>
            <person name="Shiratori Y."/>
            <person name="Masuda Y."/>
            <person name="Senoo K."/>
        </authorList>
    </citation>
    <scope>NUCLEOTIDE SEQUENCE</scope>
    <source>
        <strain evidence="5">W786</strain>
    </source>
</reference>
<protein>
    <submittedName>
        <fullName evidence="5">ABC transporter substrate-binding protein</fullName>
    </submittedName>
</protein>